<dbReference type="Proteomes" id="UP000092154">
    <property type="component" value="Unassembled WGS sequence"/>
</dbReference>
<proteinExistence type="predicted"/>
<gene>
    <name evidence="1" type="ORF">K503DRAFT_867154</name>
</gene>
<name>A0A1B7MWP5_9AGAM</name>
<dbReference type="InterPro" id="IPR008978">
    <property type="entry name" value="HSP20-like_chaperone"/>
</dbReference>
<dbReference type="OrthoDB" id="1564555at2759"/>
<dbReference type="AlphaFoldDB" id="A0A1B7MWP5"/>
<reference evidence="1 2" key="1">
    <citation type="submission" date="2016-06" db="EMBL/GenBank/DDBJ databases">
        <title>Comparative genomics of the ectomycorrhizal sister species Rhizopogon vinicolor and Rhizopogon vesiculosus (Basidiomycota: Boletales) reveals a divergence of the mating type B locus.</title>
        <authorList>
            <consortium name="DOE Joint Genome Institute"/>
            <person name="Mujic A.B."/>
            <person name="Kuo A."/>
            <person name="Tritt A."/>
            <person name="Lipzen A."/>
            <person name="Chen C."/>
            <person name="Johnson J."/>
            <person name="Sharma A."/>
            <person name="Barry K."/>
            <person name="Grigoriev I.V."/>
            <person name="Spatafora J.W."/>
        </authorList>
    </citation>
    <scope>NUCLEOTIDE SEQUENCE [LARGE SCALE GENOMIC DNA]</scope>
    <source>
        <strain evidence="1 2">AM-OR11-026</strain>
    </source>
</reference>
<organism evidence="1 2">
    <name type="scientific">Rhizopogon vinicolor AM-OR11-026</name>
    <dbReference type="NCBI Taxonomy" id="1314800"/>
    <lineage>
        <taxon>Eukaryota</taxon>
        <taxon>Fungi</taxon>
        <taxon>Dikarya</taxon>
        <taxon>Basidiomycota</taxon>
        <taxon>Agaricomycotina</taxon>
        <taxon>Agaricomycetes</taxon>
        <taxon>Agaricomycetidae</taxon>
        <taxon>Boletales</taxon>
        <taxon>Suillineae</taxon>
        <taxon>Rhizopogonaceae</taxon>
        <taxon>Rhizopogon</taxon>
    </lineage>
</organism>
<dbReference type="InParanoid" id="A0A1B7MWP5"/>
<keyword evidence="2" id="KW-1185">Reference proteome</keyword>
<dbReference type="EMBL" id="KV448377">
    <property type="protein sequence ID" value="OAX37022.1"/>
    <property type="molecule type" value="Genomic_DNA"/>
</dbReference>
<accession>A0A1B7MWP5</accession>
<sequence length="73" mass="8508">MSTHPEVLWAQRSSDSAPEKNIVYLTMNLSDIDKGTLKYKLCTCKDELYYLAAGNLPHDSFWIVWLDVNMNRR</sequence>
<evidence type="ECO:0000313" key="2">
    <source>
        <dbReference type="Proteomes" id="UP000092154"/>
    </source>
</evidence>
<dbReference type="Gene3D" id="2.60.40.790">
    <property type="match status" value="1"/>
</dbReference>
<protein>
    <submittedName>
        <fullName evidence="1">Uncharacterized protein</fullName>
    </submittedName>
</protein>
<evidence type="ECO:0000313" key="1">
    <source>
        <dbReference type="EMBL" id="OAX37022.1"/>
    </source>
</evidence>